<keyword evidence="1" id="KW-0723">Serine/threonine-protein kinase</keyword>
<dbReference type="GO" id="GO:1903013">
    <property type="term" value="P:response to differentiation-inducing factor 1"/>
    <property type="evidence" value="ECO:0007669"/>
    <property type="project" value="TreeGrafter"/>
</dbReference>
<evidence type="ECO:0000256" key="2">
    <source>
        <dbReference type="ARBA" id="ARBA00022679"/>
    </source>
</evidence>
<evidence type="ECO:0000259" key="7">
    <source>
        <dbReference type="PROSITE" id="PS51158"/>
    </source>
</evidence>
<dbReference type="PROSITE" id="PS51158">
    <property type="entry name" value="ALPHA_KINASE"/>
    <property type="match status" value="1"/>
</dbReference>
<evidence type="ECO:0000256" key="4">
    <source>
        <dbReference type="ARBA" id="ARBA00022777"/>
    </source>
</evidence>
<evidence type="ECO:0000256" key="6">
    <source>
        <dbReference type="SAM" id="MobiDB-lite"/>
    </source>
</evidence>
<dbReference type="OrthoDB" id="2915404at2759"/>
<dbReference type="SMART" id="SM00811">
    <property type="entry name" value="Alpha_kinase"/>
    <property type="match status" value="1"/>
</dbReference>
<evidence type="ECO:0000256" key="3">
    <source>
        <dbReference type="ARBA" id="ARBA00022741"/>
    </source>
</evidence>
<evidence type="ECO:0000256" key="5">
    <source>
        <dbReference type="ARBA" id="ARBA00022840"/>
    </source>
</evidence>
<keyword evidence="4" id="KW-0418">Kinase</keyword>
<dbReference type="GO" id="GO:0005524">
    <property type="term" value="F:ATP binding"/>
    <property type="evidence" value="ECO:0007669"/>
    <property type="project" value="UniProtKB-KW"/>
</dbReference>
<dbReference type="SUPFAM" id="SSF56112">
    <property type="entry name" value="Protein kinase-like (PK-like)"/>
    <property type="match status" value="1"/>
</dbReference>
<accession>A0A0D2NVE3</accession>
<dbReference type="GO" id="GO:0031037">
    <property type="term" value="P:myosin II filament disassembly"/>
    <property type="evidence" value="ECO:0007669"/>
    <property type="project" value="TreeGrafter"/>
</dbReference>
<dbReference type="Pfam" id="PF02816">
    <property type="entry name" value="Alpha_kinase"/>
    <property type="match status" value="1"/>
</dbReference>
<feature type="domain" description="Alpha-type protein kinase" evidence="7">
    <location>
        <begin position="226"/>
        <end position="470"/>
    </location>
</feature>
<dbReference type="PANTHER" id="PTHR45992">
    <property type="entry name" value="EUKARYOTIC ELONGATION FACTOR 2 KINASE-RELATED"/>
    <property type="match status" value="1"/>
</dbReference>
<evidence type="ECO:0000313" key="9">
    <source>
        <dbReference type="Proteomes" id="UP000054270"/>
    </source>
</evidence>
<dbReference type="InterPro" id="IPR011009">
    <property type="entry name" value="Kinase-like_dom_sf"/>
</dbReference>
<dbReference type="STRING" id="945553.A0A0D2NVE3"/>
<name>A0A0D2NVE3_HYPSF</name>
<feature type="region of interest" description="Disordered" evidence="6">
    <location>
        <begin position="1"/>
        <end position="28"/>
    </location>
</feature>
<dbReference type="InterPro" id="IPR004166">
    <property type="entry name" value="a-kinase_dom"/>
</dbReference>
<keyword evidence="9" id="KW-1185">Reference proteome</keyword>
<evidence type="ECO:0000256" key="1">
    <source>
        <dbReference type="ARBA" id="ARBA00022527"/>
    </source>
</evidence>
<dbReference type="OMA" id="TINIEWV"/>
<keyword evidence="5" id="KW-0067">ATP-binding</keyword>
<dbReference type="Gene3D" id="3.20.200.10">
    <property type="entry name" value="MHCK/EF2 kinase"/>
    <property type="match status" value="1"/>
</dbReference>
<dbReference type="InterPro" id="IPR051852">
    <property type="entry name" value="Alpha-type_PK"/>
</dbReference>
<gene>
    <name evidence="8" type="ORF">HYPSUDRAFT_1090968</name>
</gene>
<proteinExistence type="predicted"/>
<dbReference type="AlphaFoldDB" id="A0A0D2NVE3"/>
<keyword evidence="2" id="KW-0808">Transferase</keyword>
<dbReference type="GO" id="GO:0004674">
    <property type="term" value="F:protein serine/threonine kinase activity"/>
    <property type="evidence" value="ECO:0007669"/>
    <property type="project" value="UniProtKB-KW"/>
</dbReference>
<organism evidence="8 9">
    <name type="scientific">Hypholoma sublateritium (strain FD-334 SS-4)</name>
    <dbReference type="NCBI Taxonomy" id="945553"/>
    <lineage>
        <taxon>Eukaryota</taxon>
        <taxon>Fungi</taxon>
        <taxon>Dikarya</taxon>
        <taxon>Basidiomycota</taxon>
        <taxon>Agaricomycotina</taxon>
        <taxon>Agaricomycetes</taxon>
        <taxon>Agaricomycetidae</taxon>
        <taxon>Agaricales</taxon>
        <taxon>Agaricineae</taxon>
        <taxon>Strophariaceae</taxon>
        <taxon>Hypholoma</taxon>
    </lineage>
</organism>
<evidence type="ECO:0000313" key="8">
    <source>
        <dbReference type="EMBL" id="KJA20506.1"/>
    </source>
</evidence>
<dbReference type="PANTHER" id="PTHR45992:SF2">
    <property type="entry name" value="EUKARYOTIC ELONGATION FACTOR 2 KINASE"/>
    <property type="match status" value="1"/>
</dbReference>
<dbReference type="Proteomes" id="UP000054270">
    <property type="component" value="Unassembled WGS sequence"/>
</dbReference>
<feature type="compositionally biased region" description="Polar residues" evidence="6">
    <location>
        <begin position="1"/>
        <end position="21"/>
    </location>
</feature>
<keyword evidence="3" id="KW-0547">Nucleotide-binding</keyword>
<sequence>MKIAAQQHNAGPGTTHTTNSLLAHEHGGGAPGESKYYIAWQVRNSKTPNKIDADLGGHAKRWAASVFMTDIKADIVTTMNTHWTAKHAPLQPEHVSFRWAGNKLLDHDTATLRLGDFYTHYNTPSKVPLYLSDVPLAFKHLRKTKLPVLCFDMYIDYALVRDSILPRKRMRASSSAAVSQVQSVRPRRNLTGAALVSHFSLSTRAGPSEVHRQSAVVLKKVTCVADNTTGVCKLIDEDITVMGNVLATPFSSGAMKEAYDLITADGEQLVGKRFVRLTNDEDAGVNHIVSLEQNRVEVEGELFRLTQGKWFLDKFYNFCQARSHVGIDQNICFASAYLAQETGTFSVASGIDSFDSEGITWLVEQKRPTTVIKFTGTLNHRQRQKDMRGLTVQAFSHFVYGYSKQTLVFSDLQGSLAHVKGRDGLVLFDVMTHTIEGNSGVGDFGKAGIKSFVDQHVCNDVCLALALDKTMPLVTVPNGGESVTDEDTASPASSA</sequence>
<dbReference type="CDD" id="cd04515">
    <property type="entry name" value="Alpha_kinase"/>
    <property type="match status" value="1"/>
</dbReference>
<dbReference type="EMBL" id="KN817566">
    <property type="protein sequence ID" value="KJA20506.1"/>
    <property type="molecule type" value="Genomic_DNA"/>
</dbReference>
<protein>
    <recommendedName>
        <fullName evidence="7">Alpha-type protein kinase domain-containing protein</fullName>
    </recommendedName>
</protein>
<reference evidence="9" key="1">
    <citation type="submission" date="2014-04" db="EMBL/GenBank/DDBJ databases">
        <title>Evolutionary Origins and Diversification of the Mycorrhizal Mutualists.</title>
        <authorList>
            <consortium name="DOE Joint Genome Institute"/>
            <consortium name="Mycorrhizal Genomics Consortium"/>
            <person name="Kohler A."/>
            <person name="Kuo A."/>
            <person name="Nagy L.G."/>
            <person name="Floudas D."/>
            <person name="Copeland A."/>
            <person name="Barry K.W."/>
            <person name="Cichocki N."/>
            <person name="Veneault-Fourrey C."/>
            <person name="LaButti K."/>
            <person name="Lindquist E.A."/>
            <person name="Lipzen A."/>
            <person name="Lundell T."/>
            <person name="Morin E."/>
            <person name="Murat C."/>
            <person name="Riley R."/>
            <person name="Ohm R."/>
            <person name="Sun H."/>
            <person name="Tunlid A."/>
            <person name="Henrissat B."/>
            <person name="Grigoriev I.V."/>
            <person name="Hibbett D.S."/>
            <person name="Martin F."/>
        </authorList>
    </citation>
    <scope>NUCLEOTIDE SEQUENCE [LARGE SCALE GENOMIC DNA]</scope>
    <source>
        <strain evidence="9">FD-334 SS-4</strain>
    </source>
</reference>